<dbReference type="Proteomes" id="UP000823521">
    <property type="component" value="Unassembled WGS sequence"/>
</dbReference>
<keyword evidence="2" id="KW-0732">Signal</keyword>
<keyword evidence="1" id="KW-0812">Transmembrane</keyword>
<feature type="signal peptide" evidence="2">
    <location>
        <begin position="1"/>
        <end position="38"/>
    </location>
</feature>
<organism evidence="3 4">
    <name type="scientific">Micromonospora echinofusca</name>
    <dbReference type="NCBI Taxonomy" id="47858"/>
    <lineage>
        <taxon>Bacteria</taxon>
        <taxon>Bacillati</taxon>
        <taxon>Actinomycetota</taxon>
        <taxon>Actinomycetes</taxon>
        <taxon>Micromonosporales</taxon>
        <taxon>Micromonosporaceae</taxon>
        <taxon>Micromonospora</taxon>
    </lineage>
</organism>
<reference evidence="3 4" key="1">
    <citation type="submission" date="2019-12" db="EMBL/GenBank/DDBJ databases">
        <title>Whole genome sequencing of endophytic Actinobacterium Micromonospora sp. MPMI6T.</title>
        <authorList>
            <person name="Evv R."/>
            <person name="Podile A.R."/>
        </authorList>
    </citation>
    <scope>NUCLEOTIDE SEQUENCE [LARGE SCALE GENOMIC DNA]</scope>
    <source>
        <strain evidence="3 4">MPMI6</strain>
    </source>
</reference>
<feature type="chain" id="PRO_5046936744" description="DUF2330 domain-containing protein" evidence="2">
    <location>
        <begin position="39"/>
        <end position="680"/>
    </location>
</feature>
<evidence type="ECO:0000313" key="4">
    <source>
        <dbReference type="Proteomes" id="UP000823521"/>
    </source>
</evidence>
<accession>A0ABS3W1X6</accession>
<keyword evidence="1" id="KW-1133">Transmembrane helix</keyword>
<proteinExistence type="predicted"/>
<dbReference type="EMBL" id="WVUH01000530">
    <property type="protein sequence ID" value="MBO4210603.1"/>
    <property type="molecule type" value="Genomic_DNA"/>
</dbReference>
<comment type="caution">
    <text evidence="3">The sequence shown here is derived from an EMBL/GenBank/DDBJ whole genome shotgun (WGS) entry which is preliminary data.</text>
</comment>
<gene>
    <name evidence="3" type="ORF">GSF22_32115</name>
</gene>
<feature type="transmembrane region" description="Helical" evidence="1">
    <location>
        <begin position="644"/>
        <end position="665"/>
    </location>
</feature>
<evidence type="ECO:0008006" key="5">
    <source>
        <dbReference type="Google" id="ProtNLM"/>
    </source>
</evidence>
<name>A0ABS3W1X6_MICEH</name>
<evidence type="ECO:0000256" key="1">
    <source>
        <dbReference type="SAM" id="Phobius"/>
    </source>
</evidence>
<keyword evidence="4" id="KW-1185">Reference proteome</keyword>
<evidence type="ECO:0000313" key="3">
    <source>
        <dbReference type="EMBL" id="MBO4210603.1"/>
    </source>
</evidence>
<evidence type="ECO:0000256" key="2">
    <source>
        <dbReference type="SAM" id="SignalP"/>
    </source>
</evidence>
<dbReference type="RefSeq" id="WP_208817682.1">
    <property type="nucleotide sequence ID" value="NZ_WVUH01000530.1"/>
</dbReference>
<protein>
    <recommendedName>
        <fullName evidence="5">DUF2330 domain-containing protein</fullName>
    </recommendedName>
</protein>
<sequence>MTTASGTRHLRLPWHRRLVPVLATLLLLVSGFAVPAQAAPRRADYWLTPAYPGDELHLPVMMYRHRHTVLADEVSWDRNVAAFEFYTPAGVRLIIVGPSLPSPNFKNAAKTTPLDVYREIKGHLALVDGNGDPLEENGRPVDWRNSATPSVRWEPGADQNAEIQEAVRIGRHSEWVTSLYLKHHLGQANLTSKEGLSERIPCESVGNNCKVNLKTETGGLYPNLENMRFITDKLGSREGRAQAKKDLETIQREWERLGMPTNANAEALLGWRLLVTPGSPPPQGAATNALAPQSDLGGIDFSTLELRYLREGSGGKLQYAFNAASVDGLKPDTTGGRVAAAQASDAFFVWLSMPESTFWVNLNPNEPNRIIDDRLGTTDVGRVLLEADFRMKKVVGRLIHPDTKLGKQFWGTLSQAGNCIDMRQWIVPAPATVYEQDGGLHIVDAPLEVKMETEYFKKQGQPTSCINPDTAMAQRFRTLVLPRLEETINRGPEFAELRRVYLSRVAAGWYRERHRQGGSLSNMIDSGDVTIWPSMREWSPRQVFDQYVQAYQKKEFNVTRRVPRGNMIYEETYTYGGVDFSKVELNRTPTGLFQKDHADLPAAVQRSVQQPAADGHGRVWLGAVGEPAALPDFDRPDPPTSNPVFHTLLALPVFSWLVTGIWLLYRRRRQRTPSSIVAHP</sequence>
<keyword evidence="1" id="KW-0472">Membrane</keyword>